<organism evidence="1 2">
    <name type="scientific">Heterorhabditis bacteriophora</name>
    <name type="common">Entomopathogenic nematode worm</name>
    <dbReference type="NCBI Taxonomy" id="37862"/>
    <lineage>
        <taxon>Eukaryota</taxon>
        <taxon>Metazoa</taxon>
        <taxon>Ecdysozoa</taxon>
        <taxon>Nematoda</taxon>
        <taxon>Chromadorea</taxon>
        <taxon>Rhabditida</taxon>
        <taxon>Rhabditina</taxon>
        <taxon>Rhabditomorpha</taxon>
        <taxon>Strongyloidea</taxon>
        <taxon>Heterorhabditidae</taxon>
        <taxon>Heterorhabditis</taxon>
    </lineage>
</organism>
<dbReference type="AlphaFoldDB" id="A0A1I7X254"/>
<protein>
    <submittedName>
        <fullName evidence="2">Ovule protein</fullName>
    </submittedName>
</protein>
<evidence type="ECO:0000313" key="1">
    <source>
        <dbReference type="Proteomes" id="UP000095283"/>
    </source>
</evidence>
<keyword evidence="1" id="KW-1185">Reference proteome</keyword>
<dbReference type="Proteomes" id="UP000095283">
    <property type="component" value="Unplaced"/>
</dbReference>
<proteinExistence type="predicted"/>
<name>A0A1I7X254_HETBA</name>
<dbReference type="WBParaSite" id="Hba_11532">
    <property type="protein sequence ID" value="Hba_11532"/>
    <property type="gene ID" value="Hba_11532"/>
</dbReference>
<reference evidence="2" key="1">
    <citation type="submission" date="2016-11" db="UniProtKB">
        <authorList>
            <consortium name="WormBaseParasite"/>
        </authorList>
    </citation>
    <scope>IDENTIFICATION</scope>
</reference>
<evidence type="ECO:0000313" key="2">
    <source>
        <dbReference type="WBParaSite" id="Hba_11532"/>
    </source>
</evidence>
<sequence length="54" mass="6052">MVVPLMFINIEVRNYLPHGSLVISKDPLLDICSSARSQSNIFLSLLVQLDYCNA</sequence>
<accession>A0A1I7X254</accession>